<protein>
    <submittedName>
        <fullName evidence="1">Uncharacterized protein</fullName>
    </submittedName>
</protein>
<evidence type="ECO:0000313" key="1">
    <source>
        <dbReference type="EnsemblPlants" id="ORUFI08G08030.1"/>
    </source>
</evidence>
<dbReference type="AlphaFoldDB" id="A0A0E0QG12"/>
<reference evidence="1" key="2">
    <citation type="submission" date="2015-06" db="UniProtKB">
        <authorList>
            <consortium name="EnsemblPlants"/>
        </authorList>
    </citation>
    <scope>IDENTIFICATION</scope>
</reference>
<accession>A0A0E0QG12</accession>
<evidence type="ECO:0000313" key="2">
    <source>
        <dbReference type="Proteomes" id="UP000008022"/>
    </source>
</evidence>
<dbReference type="HOGENOM" id="CLU_1899633_0_0_1"/>
<dbReference type="OMA" id="EWYREDA"/>
<dbReference type="Gramene" id="ORUFI08G08030.1">
    <property type="protein sequence ID" value="ORUFI08G08030.1"/>
    <property type="gene ID" value="ORUFI08G08030"/>
</dbReference>
<keyword evidence="2" id="KW-1185">Reference proteome</keyword>
<dbReference type="EnsemblPlants" id="ORUFI08G08030.1">
    <property type="protein sequence ID" value="ORUFI08G08030.1"/>
    <property type="gene ID" value="ORUFI08G08030"/>
</dbReference>
<sequence>MAKIIDLSMEKVYLLHVVICLLHGEWYREDAEFGLIRFQDDNKPLVLSESKNSEQENLKNTKRDGQHDEMAVLDLSSAIARSGGARQWQGCGIFYAKEEVVPGGGHAWCAMCGVWIGDLATTRARWRDFTLRQD</sequence>
<reference evidence="2" key="1">
    <citation type="submission" date="2013-06" db="EMBL/GenBank/DDBJ databases">
        <authorList>
            <person name="Zhao Q."/>
        </authorList>
    </citation>
    <scope>NUCLEOTIDE SEQUENCE</scope>
    <source>
        <strain evidence="2">cv. W1943</strain>
    </source>
</reference>
<proteinExistence type="predicted"/>
<name>A0A0E0QG12_ORYRU</name>
<organism evidence="1 2">
    <name type="scientific">Oryza rufipogon</name>
    <name type="common">Brownbeard rice</name>
    <name type="synonym">Asian wild rice</name>
    <dbReference type="NCBI Taxonomy" id="4529"/>
    <lineage>
        <taxon>Eukaryota</taxon>
        <taxon>Viridiplantae</taxon>
        <taxon>Streptophyta</taxon>
        <taxon>Embryophyta</taxon>
        <taxon>Tracheophyta</taxon>
        <taxon>Spermatophyta</taxon>
        <taxon>Magnoliopsida</taxon>
        <taxon>Liliopsida</taxon>
        <taxon>Poales</taxon>
        <taxon>Poaceae</taxon>
        <taxon>BOP clade</taxon>
        <taxon>Oryzoideae</taxon>
        <taxon>Oryzeae</taxon>
        <taxon>Oryzinae</taxon>
        <taxon>Oryza</taxon>
    </lineage>
</organism>
<dbReference type="Proteomes" id="UP000008022">
    <property type="component" value="Unassembled WGS sequence"/>
</dbReference>